<dbReference type="InterPro" id="IPR018247">
    <property type="entry name" value="EF_Hand_1_Ca_BS"/>
</dbReference>
<dbReference type="CDD" id="cd00051">
    <property type="entry name" value="EFh"/>
    <property type="match status" value="1"/>
</dbReference>
<dbReference type="SMART" id="SM00054">
    <property type="entry name" value="EFh"/>
    <property type="match status" value="2"/>
</dbReference>
<dbReference type="InterPro" id="IPR011992">
    <property type="entry name" value="EF-hand-dom_pair"/>
</dbReference>
<gene>
    <name evidence="3" type="ORF">EGYM00163_LOCUS33709</name>
</gene>
<evidence type="ECO:0000313" key="3">
    <source>
        <dbReference type="EMBL" id="CAE0822508.1"/>
    </source>
</evidence>
<dbReference type="SUPFAM" id="SSF49562">
    <property type="entry name" value="C2 domain (Calcium/lipid-binding domain, CaLB)"/>
    <property type="match status" value="1"/>
</dbReference>
<dbReference type="PROSITE" id="PS00018">
    <property type="entry name" value="EF_HAND_1"/>
    <property type="match status" value="1"/>
</dbReference>
<dbReference type="GO" id="GO:0005509">
    <property type="term" value="F:calcium ion binding"/>
    <property type="evidence" value="ECO:0007669"/>
    <property type="project" value="InterPro"/>
</dbReference>
<dbReference type="Gene3D" id="2.60.40.150">
    <property type="entry name" value="C2 domain"/>
    <property type="match status" value="1"/>
</dbReference>
<reference evidence="3" key="1">
    <citation type="submission" date="2021-01" db="EMBL/GenBank/DDBJ databases">
        <authorList>
            <person name="Corre E."/>
            <person name="Pelletier E."/>
            <person name="Niang G."/>
            <person name="Scheremetjew M."/>
            <person name="Finn R."/>
            <person name="Kale V."/>
            <person name="Holt S."/>
            <person name="Cochrane G."/>
            <person name="Meng A."/>
            <person name="Brown T."/>
            <person name="Cohen L."/>
        </authorList>
    </citation>
    <scope>NUCLEOTIDE SEQUENCE</scope>
    <source>
        <strain evidence="3">CCMP1594</strain>
    </source>
</reference>
<feature type="domain" description="EF-hand" evidence="2">
    <location>
        <begin position="387"/>
        <end position="422"/>
    </location>
</feature>
<dbReference type="InterPro" id="IPR035892">
    <property type="entry name" value="C2_domain_sf"/>
</dbReference>
<organism evidence="3">
    <name type="scientific">Eutreptiella gymnastica</name>
    <dbReference type="NCBI Taxonomy" id="73025"/>
    <lineage>
        <taxon>Eukaryota</taxon>
        <taxon>Discoba</taxon>
        <taxon>Euglenozoa</taxon>
        <taxon>Euglenida</taxon>
        <taxon>Spirocuta</taxon>
        <taxon>Euglenophyceae</taxon>
        <taxon>Eutreptiales</taxon>
        <taxon>Eutreptiaceae</taxon>
        <taxon>Eutreptiella</taxon>
    </lineage>
</organism>
<proteinExistence type="predicted"/>
<name>A0A7S4G1X5_9EUGL</name>
<evidence type="ECO:0000259" key="2">
    <source>
        <dbReference type="PROSITE" id="PS50222"/>
    </source>
</evidence>
<dbReference type="PROSITE" id="PS50222">
    <property type="entry name" value="EF_HAND_2"/>
    <property type="match status" value="1"/>
</dbReference>
<dbReference type="InterPro" id="IPR002048">
    <property type="entry name" value="EF_hand_dom"/>
</dbReference>
<dbReference type="SUPFAM" id="SSF47473">
    <property type="entry name" value="EF-hand"/>
    <property type="match status" value="1"/>
</dbReference>
<dbReference type="Gene3D" id="1.10.238.10">
    <property type="entry name" value="EF-hand"/>
    <property type="match status" value="1"/>
</dbReference>
<sequence>MDTGGLESSIREDAITQVFGTGPPMQQQLIPFVAAAIKKEADSPRRSLTADQLVSVFNGLQNYDVDHSKGTLSLTHLSINFTGDKGKLNNSMDHTVYMQTGSQGPVHFVLAKSKKNLIEDRLKVSGLVASEQCFFEVFVKGSKDLKADSFGPEWNPKEKKGVRVGALNGDLVKITLDHPGDTHENFGEMHLKATWVPSVEDAIRTIATAMLHNKIKQVGDDGYRIVDWRDEAAKGRPGDLAIGVAKLRLNTAFDIFTSDPYLKIFRKTKLLYHCQTHENVAPFAWVEWQINEVLPNLRSSDKLTFVVQDKNKLMSDTFVGQIEVIVEDLWKGGATWFTVARDHTNEKDEAYLYIQADWFCEESSPQKWANASAKNITMDTQLSVAGLSMDEVTRKFKELDKDGNGLLDRGEFFEVYKQMDHMGLDPHLATKRLDDWLTHYGFDKKENISFDEFVMIMCHIQQF</sequence>
<dbReference type="EMBL" id="HBJA01097393">
    <property type="protein sequence ID" value="CAE0822508.1"/>
    <property type="molecule type" value="Transcribed_RNA"/>
</dbReference>
<dbReference type="CDD" id="cd00030">
    <property type="entry name" value="C2"/>
    <property type="match status" value="1"/>
</dbReference>
<evidence type="ECO:0000256" key="1">
    <source>
        <dbReference type="ARBA" id="ARBA00022837"/>
    </source>
</evidence>
<accession>A0A7S4G1X5</accession>
<keyword evidence="1" id="KW-0106">Calcium</keyword>
<protein>
    <recommendedName>
        <fullName evidence="2">EF-hand domain-containing protein</fullName>
    </recommendedName>
</protein>
<dbReference type="AlphaFoldDB" id="A0A7S4G1X5"/>